<dbReference type="Pfam" id="PF05066">
    <property type="entry name" value="HARE-HTH"/>
    <property type="match status" value="1"/>
</dbReference>
<name>A0ABT4D540_9CLOT</name>
<reference evidence="3" key="1">
    <citation type="submission" date="2022-12" db="EMBL/GenBank/DDBJ databases">
        <authorList>
            <person name="Wang J."/>
        </authorList>
    </citation>
    <scope>NUCLEOTIDE SEQUENCE</scope>
    <source>
        <strain evidence="3">HY-45-18</strain>
    </source>
</reference>
<keyword evidence="1" id="KW-0804">Transcription</keyword>
<keyword evidence="4" id="KW-1185">Reference proteome</keyword>
<evidence type="ECO:0000313" key="4">
    <source>
        <dbReference type="Proteomes" id="UP001078443"/>
    </source>
</evidence>
<dbReference type="PROSITE" id="PS51913">
    <property type="entry name" value="HTH_HARE"/>
    <property type="match status" value="1"/>
</dbReference>
<evidence type="ECO:0000259" key="2">
    <source>
        <dbReference type="PROSITE" id="PS51913"/>
    </source>
</evidence>
<gene>
    <name evidence="3" type="ORF">OW763_13405</name>
</gene>
<protein>
    <submittedName>
        <fullName evidence="3">HTH domain-containing protein</fullName>
    </submittedName>
</protein>
<feature type="domain" description="HTH HARE-type" evidence="2">
    <location>
        <begin position="4"/>
        <end position="81"/>
    </location>
</feature>
<dbReference type="InterPro" id="IPR007759">
    <property type="entry name" value="Asxl_HARE-HTH"/>
</dbReference>
<proteinExistence type="predicted"/>
<sequence length="319" mass="37924">MIGYTFFDLINDIFEEVKKPLSEKEIWEYAVKQRLDKKVNSKGKTPWKTIAARIYVDIRDNSNSQYVKVGKRPTRFYLKKYFNKENRQILEQKLEKVEKESENIRGRFKERDLHPLLVKFVNEDLHFKAYSRTIYHEISSKGKKGKNEWLHPDIVSVYFPFQDFDNLTTEVQRALSVNSIKIYSFEMKIKIGFSNLRQYYFQAVSNSSWANEGYLVCLDLEDDSDFANELQRLNNAFGIGLIRLNHEDISQSEIVLPAKEKNELDWTTIDRLIEENHDFERFFKDITEDFKIGKVKSKYDEVKKDDKMIGYIQEKGIEI</sequence>
<evidence type="ECO:0000256" key="1">
    <source>
        <dbReference type="ARBA" id="ARBA00023163"/>
    </source>
</evidence>
<organism evidence="3 4">
    <name type="scientific">Clostridium aestuarii</name>
    <dbReference type="NCBI Taxonomy" id="338193"/>
    <lineage>
        <taxon>Bacteria</taxon>
        <taxon>Bacillati</taxon>
        <taxon>Bacillota</taxon>
        <taxon>Clostridia</taxon>
        <taxon>Eubacteriales</taxon>
        <taxon>Clostridiaceae</taxon>
        <taxon>Clostridium</taxon>
    </lineage>
</organism>
<dbReference type="RefSeq" id="WP_268041650.1">
    <property type="nucleotide sequence ID" value="NZ_JAPQER010000006.1"/>
</dbReference>
<evidence type="ECO:0000313" key="3">
    <source>
        <dbReference type="EMBL" id="MCY6485330.1"/>
    </source>
</evidence>
<dbReference type="Proteomes" id="UP001078443">
    <property type="component" value="Unassembled WGS sequence"/>
</dbReference>
<comment type="caution">
    <text evidence="3">The sequence shown here is derived from an EMBL/GenBank/DDBJ whole genome shotgun (WGS) entry which is preliminary data.</text>
</comment>
<dbReference type="EMBL" id="JAPQER010000006">
    <property type="protein sequence ID" value="MCY6485330.1"/>
    <property type="molecule type" value="Genomic_DNA"/>
</dbReference>
<accession>A0ABT4D540</accession>